<gene>
    <name evidence="1" type="ORF">M1O15_09985</name>
</gene>
<proteinExistence type="predicted"/>
<comment type="caution">
    <text evidence="1">The sequence shown here is derived from an EMBL/GenBank/DDBJ whole genome shotgun (WGS) entry which is preliminary data.</text>
</comment>
<protein>
    <submittedName>
        <fullName evidence="1">Uncharacterized protein</fullName>
    </submittedName>
</protein>
<evidence type="ECO:0000313" key="1">
    <source>
        <dbReference type="EMBL" id="MCK8677718.1"/>
    </source>
</evidence>
<keyword evidence="2" id="KW-1185">Reference proteome</keyword>
<name>A0ABT0I8S6_9ACTN</name>
<dbReference type="RefSeq" id="WP_248632942.1">
    <property type="nucleotide sequence ID" value="NZ_JALPTH010000007.1"/>
</dbReference>
<dbReference type="Proteomes" id="UP001522868">
    <property type="component" value="Unassembled WGS sequence"/>
</dbReference>
<organism evidence="1 2">
    <name type="scientific">Streptomyces lichenis</name>
    <dbReference type="NCBI Taxonomy" id="2306967"/>
    <lineage>
        <taxon>Bacteria</taxon>
        <taxon>Bacillati</taxon>
        <taxon>Actinomycetota</taxon>
        <taxon>Actinomycetes</taxon>
        <taxon>Kitasatosporales</taxon>
        <taxon>Streptomycetaceae</taxon>
        <taxon>Streptomyces</taxon>
    </lineage>
</organism>
<reference evidence="1 2" key="1">
    <citation type="submission" date="2022-04" db="EMBL/GenBank/DDBJ databases">
        <title>Streptomyces sp. nov. LCR6-01 isolated from Lichen of Dirinaria sp.</title>
        <authorList>
            <person name="Kanchanasin P."/>
            <person name="Tanasupawat S."/>
            <person name="Phongsopitanun W."/>
        </authorList>
    </citation>
    <scope>NUCLEOTIDE SEQUENCE [LARGE SCALE GENOMIC DNA]</scope>
    <source>
        <strain evidence="1 2">LCR6-01</strain>
    </source>
</reference>
<evidence type="ECO:0000313" key="2">
    <source>
        <dbReference type="Proteomes" id="UP001522868"/>
    </source>
</evidence>
<accession>A0ABT0I8S6</accession>
<sequence length="132" mass="13626">MESNETSNHAADCDVTVQLSDCGRQDAHAVFASLDRVFAACDPVDPGAGTSGGAEPTVWMATFDSGSARQSGSGEASGEPPALSTRVTALLTGDAHAVDEVEKALAGIFEVHSTESVSGEHEREARLQLGPR</sequence>
<dbReference type="EMBL" id="JALPTH010000007">
    <property type="protein sequence ID" value="MCK8677718.1"/>
    <property type="molecule type" value="Genomic_DNA"/>
</dbReference>